<evidence type="ECO:0000313" key="6">
    <source>
        <dbReference type="Proteomes" id="UP000005239"/>
    </source>
</evidence>
<evidence type="ECO:0000259" key="2">
    <source>
        <dbReference type="PROSITE" id="PS50948"/>
    </source>
</evidence>
<dbReference type="PROSITE" id="PS50948">
    <property type="entry name" value="PAN"/>
    <property type="match status" value="1"/>
</dbReference>
<feature type="domain" description="Apple" evidence="2">
    <location>
        <begin position="20"/>
        <end position="94"/>
    </location>
</feature>
<accession>H3E9C4</accession>
<evidence type="ECO:0000313" key="5">
    <source>
        <dbReference type="EnsemblMetazoa" id="PPA41920.1"/>
    </source>
</evidence>
<dbReference type="EnsemblMetazoa" id="PPA41920.1">
    <property type="protein sequence ID" value="PPA41920.1"/>
    <property type="gene ID" value="WBGene00280289"/>
</dbReference>
<feature type="signal peptide" evidence="1">
    <location>
        <begin position="1"/>
        <end position="17"/>
    </location>
</feature>
<reference evidence="6" key="1">
    <citation type="journal article" date="2008" name="Nat. Genet.">
        <title>The Pristionchus pacificus genome provides a unique perspective on nematode lifestyle and parasitism.</title>
        <authorList>
            <person name="Dieterich C."/>
            <person name="Clifton S.W."/>
            <person name="Schuster L.N."/>
            <person name="Chinwalla A."/>
            <person name="Delehaunty K."/>
            <person name="Dinkelacker I."/>
            <person name="Fulton L."/>
            <person name="Fulton R."/>
            <person name="Godfrey J."/>
            <person name="Minx P."/>
            <person name="Mitreva M."/>
            <person name="Roeseler W."/>
            <person name="Tian H."/>
            <person name="Witte H."/>
            <person name="Yang S.P."/>
            <person name="Wilson R.K."/>
            <person name="Sommer R.J."/>
        </authorList>
    </citation>
    <scope>NUCLEOTIDE SEQUENCE [LARGE SCALE GENOMIC DNA]</scope>
    <source>
        <strain evidence="6">PS312</strain>
    </source>
</reference>
<evidence type="ECO:0000313" key="3">
    <source>
        <dbReference type="EnsemblMetazoa" id="PPA06318.1"/>
    </source>
</evidence>
<keyword evidence="1" id="KW-0732">Signal</keyword>
<proteinExistence type="predicted"/>
<accession>A0A2A6BRI6</accession>
<keyword evidence="6" id="KW-1185">Reference proteome</keyword>
<protein>
    <submittedName>
        <fullName evidence="4">Apple domain-containing protein</fullName>
    </submittedName>
</protein>
<evidence type="ECO:0000313" key="4">
    <source>
        <dbReference type="EnsemblMetazoa" id="PPA41918.1"/>
    </source>
</evidence>
<dbReference type="AlphaFoldDB" id="H3E9C4"/>
<gene>
    <name evidence="4" type="primary">WBGene00280287</name>
    <name evidence="3" type="synonym">WBGene00095872</name>
    <name evidence="5" type="synonym">WBGene00280289</name>
</gene>
<evidence type="ECO:0000256" key="1">
    <source>
        <dbReference type="SAM" id="SignalP"/>
    </source>
</evidence>
<organism evidence="4 6">
    <name type="scientific">Pristionchus pacificus</name>
    <name type="common">Parasitic nematode worm</name>
    <dbReference type="NCBI Taxonomy" id="54126"/>
    <lineage>
        <taxon>Eukaryota</taxon>
        <taxon>Metazoa</taxon>
        <taxon>Ecdysozoa</taxon>
        <taxon>Nematoda</taxon>
        <taxon>Chromadorea</taxon>
        <taxon>Rhabditida</taxon>
        <taxon>Rhabditina</taxon>
        <taxon>Diplogasteromorpha</taxon>
        <taxon>Diplogasteroidea</taxon>
        <taxon>Neodiplogasteridae</taxon>
        <taxon>Pristionchus</taxon>
    </lineage>
</organism>
<dbReference type="EnsemblMetazoa" id="PPA06318.1">
    <property type="protein sequence ID" value="PPA06318.1"/>
    <property type="gene ID" value="WBGene00095872"/>
</dbReference>
<dbReference type="InterPro" id="IPR003609">
    <property type="entry name" value="Pan_app"/>
</dbReference>
<dbReference type="Proteomes" id="UP000005239">
    <property type="component" value="Unassembled WGS sequence"/>
</dbReference>
<dbReference type="EnsemblMetazoa" id="PPA41918.1">
    <property type="protein sequence ID" value="PPA41918.1"/>
    <property type="gene ID" value="WBGene00280287"/>
</dbReference>
<name>H3E9C4_PRIPA</name>
<feature type="chain" id="PRO_5042455147" evidence="1">
    <location>
        <begin position="18"/>
        <end position="273"/>
    </location>
</feature>
<reference evidence="4" key="2">
    <citation type="submission" date="2022-06" db="UniProtKB">
        <authorList>
            <consortium name="EnsemblMetazoa"/>
        </authorList>
    </citation>
    <scope>IDENTIFICATION</scope>
    <source>
        <strain evidence="4">PS312</strain>
    </source>
</reference>
<sequence>MLILLLVSGVMFQATQARTCYPLTNTSKPYHVLDKTSVQTPRRCEVFCDANAKCVGFSYQEAGLNSSCALLSPNNANEICTKPTTIFLKQTERCPDRTDLAAEYGNDPCIDTFVPAKVATVGYACTQDLRSKKYILRVVTADGLRKSMTSADYTFMNQSGDMWAYNNTMFFTKYSEDVVAAVCATAGATKCPCAPLPLLPIEGKQTYAAVINQMNPCPMAKTMVTNAHKGSSTSVQEKQNEMIVCKAGMWYLWNSGTYKELNAITAAGCRNTA</sequence>